<dbReference type="PANTHER" id="PTHR34524:SF6">
    <property type="entry name" value="CALCYPHOSINE LIKE"/>
    <property type="match status" value="1"/>
</dbReference>
<protein>
    <submittedName>
        <fullName evidence="5">CPK</fullName>
        <ecNumber evidence="5">2.7.11.1</ecNumber>
    </submittedName>
</protein>
<evidence type="ECO:0000313" key="6">
    <source>
        <dbReference type="Proteomes" id="UP000675881"/>
    </source>
</evidence>
<dbReference type="InterPro" id="IPR018247">
    <property type="entry name" value="EF_Hand_1_Ca_BS"/>
</dbReference>
<proteinExistence type="predicted"/>
<feature type="domain" description="EF-hand" evidence="4">
    <location>
        <begin position="39"/>
        <end position="74"/>
    </location>
</feature>
<keyword evidence="6" id="KW-1185">Reference proteome</keyword>
<evidence type="ECO:0000256" key="3">
    <source>
        <dbReference type="ARBA" id="ARBA00022837"/>
    </source>
</evidence>
<accession>A0A7R8H2K7</accession>
<dbReference type="PANTHER" id="PTHR34524">
    <property type="entry name" value="CALCYPHOSIN"/>
    <property type="match status" value="1"/>
</dbReference>
<dbReference type="AlphaFoldDB" id="A0A7R8H2K7"/>
<reference evidence="5" key="1">
    <citation type="submission" date="2021-02" db="EMBL/GenBank/DDBJ databases">
        <authorList>
            <person name="Bekaert M."/>
        </authorList>
    </citation>
    <scope>NUCLEOTIDE SEQUENCE</scope>
    <source>
        <strain evidence="5">IoA-00</strain>
    </source>
</reference>
<sequence length="209" mass="24646">MYVVVGKQSWSDQRVVRNSQRDQKSFKMMGIARRRREQERKKNIEELFNKADVSGNGRLTIREFMRVMKENDVNTTEEEARKICDKGSGDIKLPEFIKFALGTDLGKVEFVDRVFSKGGKDIDEDKIAKKDKKGYLFFEMASKMDKVEYAFRKFDLNKDGFLSREEFELMMKNVEKSEVNRIFKSCDAKKDGRISLQEFRNMLDRNKDK</sequence>
<gene>
    <name evidence="5" type="ORF">LSAA_4176</name>
</gene>
<feature type="domain" description="EF-hand" evidence="4">
    <location>
        <begin position="178"/>
        <end position="209"/>
    </location>
</feature>
<dbReference type="InterPro" id="IPR011992">
    <property type="entry name" value="EF-hand-dom_pair"/>
</dbReference>
<dbReference type="Proteomes" id="UP000675881">
    <property type="component" value="Chromosome 13"/>
</dbReference>
<evidence type="ECO:0000259" key="4">
    <source>
        <dbReference type="PROSITE" id="PS50222"/>
    </source>
</evidence>
<dbReference type="Gene3D" id="1.10.238.10">
    <property type="entry name" value="EF-hand"/>
    <property type="match status" value="2"/>
</dbReference>
<dbReference type="EMBL" id="HG994592">
    <property type="protein sequence ID" value="CAF2829825.1"/>
    <property type="molecule type" value="Genomic_DNA"/>
</dbReference>
<feature type="domain" description="EF-hand" evidence="4">
    <location>
        <begin position="142"/>
        <end position="177"/>
    </location>
</feature>
<keyword evidence="2" id="KW-0677">Repeat</keyword>
<dbReference type="GO" id="GO:0005509">
    <property type="term" value="F:calcium ion binding"/>
    <property type="evidence" value="ECO:0007669"/>
    <property type="project" value="InterPro"/>
</dbReference>
<dbReference type="EC" id="2.7.11.1" evidence="5"/>
<dbReference type="InterPro" id="IPR051581">
    <property type="entry name" value="Ca-bind"/>
</dbReference>
<organism evidence="5 6">
    <name type="scientific">Lepeophtheirus salmonis</name>
    <name type="common">Salmon louse</name>
    <name type="synonym">Caligus salmonis</name>
    <dbReference type="NCBI Taxonomy" id="72036"/>
    <lineage>
        <taxon>Eukaryota</taxon>
        <taxon>Metazoa</taxon>
        <taxon>Ecdysozoa</taxon>
        <taxon>Arthropoda</taxon>
        <taxon>Crustacea</taxon>
        <taxon>Multicrustacea</taxon>
        <taxon>Hexanauplia</taxon>
        <taxon>Copepoda</taxon>
        <taxon>Siphonostomatoida</taxon>
        <taxon>Caligidae</taxon>
        <taxon>Lepeophtheirus</taxon>
    </lineage>
</organism>
<evidence type="ECO:0000313" key="5">
    <source>
        <dbReference type="EMBL" id="CAF2829825.1"/>
    </source>
</evidence>
<dbReference type="SUPFAM" id="SSF47473">
    <property type="entry name" value="EF-hand"/>
    <property type="match status" value="1"/>
</dbReference>
<evidence type="ECO:0000256" key="1">
    <source>
        <dbReference type="ARBA" id="ARBA00022723"/>
    </source>
</evidence>
<name>A0A7R8H2K7_LEPSM</name>
<evidence type="ECO:0000256" key="2">
    <source>
        <dbReference type="ARBA" id="ARBA00022737"/>
    </source>
</evidence>
<dbReference type="CDD" id="cd00051">
    <property type="entry name" value="EFh"/>
    <property type="match status" value="1"/>
</dbReference>
<dbReference type="InterPro" id="IPR002048">
    <property type="entry name" value="EF_hand_dom"/>
</dbReference>
<dbReference type="PROSITE" id="PS50222">
    <property type="entry name" value="EF_HAND_2"/>
    <property type="match status" value="3"/>
</dbReference>
<keyword evidence="5" id="KW-0808">Transferase</keyword>
<keyword evidence="1" id="KW-0479">Metal-binding</keyword>
<dbReference type="SMART" id="SM00054">
    <property type="entry name" value="EFh"/>
    <property type="match status" value="3"/>
</dbReference>
<keyword evidence="3" id="KW-0106">Calcium</keyword>
<dbReference type="Pfam" id="PF13499">
    <property type="entry name" value="EF-hand_7"/>
    <property type="match status" value="2"/>
</dbReference>
<dbReference type="OrthoDB" id="427950at2759"/>
<dbReference type="PROSITE" id="PS00018">
    <property type="entry name" value="EF_HAND_1"/>
    <property type="match status" value="2"/>
</dbReference>
<dbReference type="GO" id="GO:0004674">
    <property type="term" value="F:protein serine/threonine kinase activity"/>
    <property type="evidence" value="ECO:0007669"/>
    <property type="project" value="UniProtKB-EC"/>
</dbReference>